<feature type="compositionally biased region" description="Low complexity" evidence="1">
    <location>
        <begin position="53"/>
        <end position="62"/>
    </location>
</feature>
<reference evidence="2 3" key="1">
    <citation type="submission" date="2013-11" db="EMBL/GenBank/DDBJ databases">
        <title>The Genome Sequence of Phytophthora parasitica P1976.</title>
        <authorList>
            <consortium name="The Broad Institute Genomics Platform"/>
            <person name="Russ C."/>
            <person name="Tyler B."/>
            <person name="Panabieres F."/>
            <person name="Shan W."/>
            <person name="Tripathy S."/>
            <person name="Grunwald N."/>
            <person name="Machado M."/>
            <person name="Johnson C.S."/>
            <person name="Walker B."/>
            <person name="Young S."/>
            <person name="Zeng Q."/>
            <person name="Gargeya S."/>
            <person name="Fitzgerald M."/>
            <person name="Haas B."/>
            <person name="Abouelleil A."/>
            <person name="Allen A.W."/>
            <person name="Alvarado L."/>
            <person name="Arachchi H.M."/>
            <person name="Berlin A.M."/>
            <person name="Chapman S.B."/>
            <person name="Gainer-Dewar J."/>
            <person name="Goldberg J."/>
            <person name="Griggs A."/>
            <person name="Gujja S."/>
            <person name="Hansen M."/>
            <person name="Howarth C."/>
            <person name="Imamovic A."/>
            <person name="Ireland A."/>
            <person name="Larimer J."/>
            <person name="McCowan C."/>
            <person name="Murphy C."/>
            <person name="Pearson M."/>
            <person name="Poon T.W."/>
            <person name="Priest M."/>
            <person name="Roberts A."/>
            <person name="Saif S."/>
            <person name="Shea T."/>
            <person name="Sisk P."/>
            <person name="Sykes S."/>
            <person name="Wortman J."/>
            <person name="Nusbaum C."/>
            <person name="Birren B."/>
        </authorList>
    </citation>
    <scope>NUCLEOTIDE SEQUENCE [LARGE SCALE GENOMIC DNA]</scope>
    <source>
        <strain evidence="2 3">P1976</strain>
    </source>
</reference>
<accession>A0A081A1C7</accession>
<evidence type="ECO:0000313" key="2">
    <source>
        <dbReference type="EMBL" id="ETO72688.1"/>
    </source>
</evidence>
<feature type="compositionally biased region" description="Basic and acidic residues" evidence="1">
    <location>
        <begin position="1"/>
        <end position="23"/>
    </location>
</feature>
<feature type="compositionally biased region" description="Low complexity" evidence="1">
    <location>
        <begin position="102"/>
        <end position="112"/>
    </location>
</feature>
<dbReference type="AlphaFoldDB" id="A0A081A1C7"/>
<name>A0A081A1C7_PHYNI</name>
<sequence length="139" mass="14387">MSAKKKTERERLAAEEIRGDEARNAASRGKKKKKTNPHVAVPEDEGADDERASSSAPSPTEATPRRGDQEFPPSNASPESNIALSSSRQAAWSLDMESTERAAAVATAGSAAIGTQSPPTPGDNDALNSEVEGNGVSGA</sequence>
<dbReference type="EMBL" id="ANJA01002039">
    <property type="protein sequence ID" value="ETO72688.1"/>
    <property type="molecule type" value="Genomic_DNA"/>
</dbReference>
<protein>
    <submittedName>
        <fullName evidence="2">Uncharacterized protein</fullName>
    </submittedName>
</protein>
<organism evidence="2 3">
    <name type="scientific">Phytophthora nicotianae P1976</name>
    <dbReference type="NCBI Taxonomy" id="1317066"/>
    <lineage>
        <taxon>Eukaryota</taxon>
        <taxon>Sar</taxon>
        <taxon>Stramenopiles</taxon>
        <taxon>Oomycota</taxon>
        <taxon>Peronosporomycetes</taxon>
        <taxon>Peronosporales</taxon>
        <taxon>Peronosporaceae</taxon>
        <taxon>Phytophthora</taxon>
    </lineage>
</organism>
<feature type="compositionally biased region" description="Polar residues" evidence="1">
    <location>
        <begin position="72"/>
        <end position="90"/>
    </location>
</feature>
<comment type="caution">
    <text evidence="2">The sequence shown here is derived from an EMBL/GenBank/DDBJ whole genome shotgun (WGS) entry which is preliminary data.</text>
</comment>
<gene>
    <name evidence="2" type="ORF">F444_11290</name>
</gene>
<proteinExistence type="predicted"/>
<feature type="region of interest" description="Disordered" evidence="1">
    <location>
        <begin position="1"/>
        <end position="139"/>
    </location>
</feature>
<evidence type="ECO:0000256" key="1">
    <source>
        <dbReference type="SAM" id="MobiDB-lite"/>
    </source>
</evidence>
<evidence type="ECO:0000313" key="3">
    <source>
        <dbReference type="Proteomes" id="UP000028582"/>
    </source>
</evidence>
<dbReference type="Proteomes" id="UP000028582">
    <property type="component" value="Unassembled WGS sequence"/>
</dbReference>